<dbReference type="Gene3D" id="3.90.70.10">
    <property type="entry name" value="Cysteine proteinases"/>
    <property type="match status" value="1"/>
</dbReference>
<keyword evidence="6 9" id="KW-0378">Hydrolase</keyword>
<dbReference type="InterPro" id="IPR018200">
    <property type="entry name" value="USP_CS"/>
</dbReference>
<dbReference type="InterPro" id="IPR038765">
    <property type="entry name" value="Papain-like_cys_pep_sf"/>
</dbReference>
<evidence type="ECO:0000256" key="2">
    <source>
        <dbReference type="ARBA" id="ARBA00009085"/>
    </source>
</evidence>
<dbReference type="PANTHER" id="PTHR21646:SF24">
    <property type="entry name" value="UBIQUITIN CARBOXYL-TERMINAL HYDROLASE"/>
    <property type="match status" value="1"/>
</dbReference>
<dbReference type="PROSITE" id="PS00973">
    <property type="entry name" value="USP_2"/>
    <property type="match status" value="1"/>
</dbReference>
<evidence type="ECO:0000259" key="8">
    <source>
        <dbReference type="PROSITE" id="PS50235"/>
    </source>
</evidence>
<dbReference type="EMBL" id="MN448297">
    <property type="protein sequence ID" value="QFG75022.1"/>
    <property type="molecule type" value="Genomic_DNA"/>
</dbReference>
<evidence type="ECO:0000256" key="3">
    <source>
        <dbReference type="ARBA" id="ARBA00012759"/>
    </source>
</evidence>
<keyword evidence="4" id="KW-0645">Protease</keyword>
<dbReference type="EC" id="3.4.19.12" evidence="3"/>
<evidence type="ECO:0000256" key="7">
    <source>
        <dbReference type="ARBA" id="ARBA00022807"/>
    </source>
</evidence>
<evidence type="ECO:0000256" key="1">
    <source>
        <dbReference type="ARBA" id="ARBA00000707"/>
    </source>
</evidence>
<sequence length="342" mass="40308">MRNNVKGLSGLANLGNTCYINTCMQILSHTTILNTILNNIDPEHLSTNKPFDRLLLTEWDSLRQLLWKKNCVVSPNRWINTIQQVSKQQDLELFSGFLQNDVTEFLLFILNGFHNALSKEVDMSIHGENKTNVDILAKHCYKSYSDFFKSNYSDIIKHFYGMEVSIIRDLNNNTLSQSYTPFSMITLPLIPKRQIHLDDLFRHYHQEEVLDEDNLWENEEKEKIEIKKMIRVWNFPNVLIIFLKRWNPINNRKDQRIIQFPLTNLNLSNYVIGYAPETYIYDLYGVCNHSGGNDGGHYSAYVRHSINNQWYHFNDTNVRQINPENIITNQAYCLFYNKKNIQ</sequence>
<organism evidence="9">
    <name type="scientific">Megaviridae environmental sample</name>
    <dbReference type="NCBI Taxonomy" id="1737588"/>
    <lineage>
        <taxon>Viruses</taxon>
        <taxon>Varidnaviria</taxon>
        <taxon>Bamfordvirae</taxon>
        <taxon>Nucleocytoviricota</taxon>
        <taxon>Megaviricetes</taxon>
        <taxon>Imitervirales</taxon>
        <taxon>Mimiviridae</taxon>
        <taxon>environmental samples</taxon>
    </lineage>
</organism>
<comment type="catalytic activity">
    <reaction evidence="1">
        <text>Thiol-dependent hydrolysis of ester, thioester, amide, peptide and isopeptide bonds formed by the C-terminal Gly of ubiquitin (a 76-residue protein attached to proteins as an intracellular targeting signal).</text>
        <dbReference type="EC" id="3.4.19.12"/>
    </reaction>
</comment>
<dbReference type="InterPro" id="IPR050185">
    <property type="entry name" value="Ub_carboxyl-term_hydrolase"/>
</dbReference>
<dbReference type="SUPFAM" id="SSF54001">
    <property type="entry name" value="Cysteine proteinases"/>
    <property type="match status" value="1"/>
</dbReference>
<dbReference type="GO" id="GO:0006508">
    <property type="term" value="P:proteolysis"/>
    <property type="evidence" value="ECO:0007669"/>
    <property type="project" value="UniProtKB-KW"/>
</dbReference>
<name>A0A5J6VLJ9_9VIRU</name>
<dbReference type="GO" id="GO:0004843">
    <property type="term" value="F:cysteine-type deubiquitinase activity"/>
    <property type="evidence" value="ECO:0007669"/>
    <property type="project" value="UniProtKB-EC"/>
</dbReference>
<reference evidence="9" key="1">
    <citation type="journal article" date="2019" name="Philos. Trans. R. Soc. Lond., B, Biol. Sci.">
        <title>Targeted metagenomic recovery of four divergent viruses reveals shared and distinctive characteristics of giant viruses of marine eukaryotes.</title>
        <authorList>
            <person name="Needham D.M."/>
            <person name="Poirier C."/>
            <person name="Hehenberger E."/>
            <person name="Jimenez V."/>
            <person name="Swalwell J.E."/>
            <person name="Santoro A.E."/>
            <person name="Worden A.Z."/>
        </authorList>
    </citation>
    <scope>NUCLEOTIDE SEQUENCE</scope>
    <source>
        <strain evidence="9">OPacV-421</strain>
    </source>
</reference>
<evidence type="ECO:0000256" key="4">
    <source>
        <dbReference type="ARBA" id="ARBA00022670"/>
    </source>
</evidence>
<evidence type="ECO:0000256" key="6">
    <source>
        <dbReference type="ARBA" id="ARBA00022801"/>
    </source>
</evidence>
<comment type="similarity">
    <text evidence="2">Belongs to the peptidase C19 family.</text>
</comment>
<dbReference type="PROSITE" id="PS50235">
    <property type="entry name" value="USP_3"/>
    <property type="match status" value="1"/>
</dbReference>
<evidence type="ECO:0000313" key="9">
    <source>
        <dbReference type="EMBL" id="QFG75022.1"/>
    </source>
</evidence>
<keyword evidence="5" id="KW-0833">Ubl conjugation pathway</keyword>
<keyword evidence="7" id="KW-0788">Thiol protease</keyword>
<proteinExistence type="inferred from homology"/>
<feature type="domain" description="USP" evidence="8">
    <location>
        <begin position="9"/>
        <end position="339"/>
    </location>
</feature>
<dbReference type="PANTHER" id="PTHR21646">
    <property type="entry name" value="UBIQUITIN CARBOXYL-TERMINAL HYDROLASE"/>
    <property type="match status" value="1"/>
</dbReference>
<dbReference type="InterPro" id="IPR001394">
    <property type="entry name" value="Peptidase_C19_UCH"/>
</dbReference>
<dbReference type="InterPro" id="IPR028889">
    <property type="entry name" value="USP"/>
</dbReference>
<accession>A0A5J6VLJ9</accession>
<dbReference type="Pfam" id="PF00443">
    <property type="entry name" value="UCH"/>
    <property type="match status" value="1"/>
</dbReference>
<evidence type="ECO:0000256" key="5">
    <source>
        <dbReference type="ARBA" id="ARBA00022786"/>
    </source>
</evidence>
<protein>
    <recommendedName>
        <fullName evidence="3">ubiquitinyl hydrolase 1</fullName>
        <ecNumber evidence="3">3.4.19.12</ecNumber>
    </recommendedName>
</protein>
<dbReference type="GO" id="GO:0016579">
    <property type="term" value="P:protein deubiquitination"/>
    <property type="evidence" value="ECO:0007669"/>
    <property type="project" value="InterPro"/>
</dbReference>